<dbReference type="GO" id="GO:0005879">
    <property type="term" value="C:axonemal microtubule"/>
    <property type="evidence" value="ECO:0007669"/>
    <property type="project" value="TreeGrafter"/>
</dbReference>
<dbReference type="STRING" id="296587.C1FIR3"/>
<keyword evidence="7" id="KW-0966">Cell projection</keyword>
<evidence type="ECO:0000256" key="1">
    <source>
        <dbReference type="ARBA" id="ARBA00000082"/>
    </source>
</evidence>
<accession>C1FIR3</accession>
<dbReference type="EMBL" id="CP001577">
    <property type="protein sequence ID" value="ACO70465.1"/>
    <property type="molecule type" value="Genomic_DNA"/>
</dbReference>
<evidence type="ECO:0000256" key="2">
    <source>
        <dbReference type="ARBA" id="ARBA00000937"/>
    </source>
</evidence>
<dbReference type="InParanoid" id="C1FIR3"/>
<dbReference type="AlphaFoldDB" id="C1FIR3"/>
<dbReference type="SMART" id="SM00562">
    <property type="entry name" value="NDK"/>
    <property type="match status" value="1"/>
</dbReference>
<sequence>MEDERYCFIVEWLDPHSGLTMRYQMLYGPADCSVEMYDIKNRRPFLKKTRIPTVTMDTLHMGAVVTVYSRQLKIVEYGDAHTENAFSLARQSTLCVVKPGAAHLAGKVINAAQRSGFAVARVKMASLSREDAADLIGSSSSISDASGLAAELATGPSVGVALVGDNAVDSFKRLVQTEIVPALGDCVWCADSADSVDAQTSAYFAKPASCRLRDTALAIVKPSAMANLGLVMDAVCVDAGFVMTGAASFTLDRVDAVEFLEVYKGVVPEFAAMVDELTSGAFVAMEVARSEKDGGSVSENGVVEALREACGPADPEIARVLRPQSVRAKFGFDKVRNAVHCTDLPEDGELETHYFFKILQA</sequence>
<dbReference type="InterPro" id="IPR006602">
    <property type="entry name" value="DM10_dom"/>
</dbReference>
<dbReference type="GO" id="GO:0004550">
    <property type="term" value="F:nucleoside diphosphate kinase activity"/>
    <property type="evidence" value="ECO:0007669"/>
    <property type="project" value="UniProtKB-EC"/>
</dbReference>
<feature type="domain" description="DM10" evidence="9">
    <location>
        <begin position="2"/>
        <end position="90"/>
    </location>
</feature>
<dbReference type="GeneID" id="8247849"/>
<comment type="subcellular location">
    <subcellularLocation>
        <location evidence="3">Cell projection</location>
        <location evidence="3">Cilium</location>
    </subcellularLocation>
    <subcellularLocation>
        <location evidence="4">Cytoplasm</location>
        <location evidence="4">Cytoskeleton</location>
    </subcellularLocation>
</comment>
<dbReference type="InterPro" id="IPR036850">
    <property type="entry name" value="NDK-like_dom_sf"/>
</dbReference>
<dbReference type="Pfam" id="PF00334">
    <property type="entry name" value="NDK"/>
    <property type="match status" value="2"/>
</dbReference>
<evidence type="ECO:0000256" key="4">
    <source>
        <dbReference type="ARBA" id="ARBA00004245"/>
    </source>
</evidence>
<dbReference type="Proteomes" id="UP000002009">
    <property type="component" value="Chromosome 12"/>
</dbReference>
<dbReference type="PANTHER" id="PTHR43109:SF2">
    <property type="entry name" value="NUCLEOSIDE DIPHOSPHATE KINASE 7"/>
    <property type="match status" value="1"/>
</dbReference>
<comment type="catalytic activity">
    <reaction evidence="1">
        <text>a 2'-deoxyribonucleoside 5'-diphosphate + ATP = a 2'-deoxyribonucleoside 5'-triphosphate + ADP</text>
        <dbReference type="Rhea" id="RHEA:44640"/>
        <dbReference type="ChEBI" id="CHEBI:30616"/>
        <dbReference type="ChEBI" id="CHEBI:61560"/>
        <dbReference type="ChEBI" id="CHEBI:73316"/>
        <dbReference type="ChEBI" id="CHEBI:456216"/>
        <dbReference type="EC" id="2.7.4.6"/>
    </reaction>
</comment>
<organism evidence="10 11">
    <name type="scientific">Micromonas commoda (strain RCC299 / NOUM17 / CCMP2709)</name>
    <name type="common">Picoplanktonic green alga</name>
    <dbReference type="NCBI Taxonomy" id="296587"/>
    <lineage>
        <taxon>Eukaryota</taxon>
        <taxon>Viridiplantae</taxon>
        <taxon>Chlorophyta</taxon>
        <taxon>Mamiellophyceae</taxon>
        <taxon>Mamiellales</taxon>
        <taxon>Mamiellaceae</taxon>
        <taxon>Micromonas</taxon>
    </lineage>
</organism>
<dbReference type="PROSITE" id="PS51336">
    <property type="entry name" value="DM10"/>
    <property type="match status" value="1"/>
</dbReference>
<evidence type="ECO:0000256" key="3">
    <source>
        <dbReference type="ARBA" id="ARBA00004138"/>
    </source>
</evidence>
<comment type="similarity">
    <text evidence="8">Belongs to the NDK family.</text>
</comment>
<dbReference type="InterPro" id="IPR037993">
    <property type="entry name" value="NDPk7B"/>
</dbReference>
<dbReference type="OrthoDB" id="2162449at2759"/>
<evidence type="ECO:0000259" key="9">
    <source>
        <dbReference type="PROSITE" id="PS51336"/>
    </source>
</evidence>
<dbReference type="PANTHER" id="PTHR43109">
    <property type="entry name" value="NUCLEOSIDE DIPHOSPHATE KINASE 7"/>
    <property type="match status" value="1"/>
</dbReference>
<evidence type="ECO:0000256" key="6">
    <source>
        <dbReference type="ARBA" id="ARBA00023212"/>
    </source>
</evidence>
<evidence type="ECO:0000256" key="7">
    <source>
        <dbReference type="ARBA" id="ARBA00023273"/>
    </source>
</evidence>
<comment type="caution">
    <text evidence="8">Lacks conserved residue(s) required for the propagation of feature annotation.</text>
</comment>
<evidence type="ECO:0000256" key="5">
    <source>
        <dbReference type="ARBA" id="ARBA00022490"/>
    </source>
</evidence>
<proteinExistence type="inferred from homology"/>
<name>C1FIR3_MICCC</name>
<dbReference type="Pfam" id="PF25364">
    <property type="entry name" value="PH_NDK7_N"/>
    <property type="match status" value="1"/>
</dbReference>
<dbReference type="Gene3D" id="3.30.70.141">
    <property type="entry name" value="Nucleoside diphosphate kinase-like domain"/>
    <property type="match status" value="2"/>
</dbReference>
<evidence type="ECO:0000313" key="10">
    <source>
        <dbReference type="EMBL" id="ACO70465.1"/>
    </source>
</evidence>
<dbReference type="InterPro" id="IPR057579">
    <property type="entry name" value="DM10_NDK7"/>
</dbReference>
<dbReference type="OMA" id="VCMCLEI"/>
<dbReference type="PROSITE" id="PS51374">
    <property type="entry name" value="NDPK_LIKE"/>
    <property type="match status" value="1"/>
</dbReference>
<dbReference type="SMART" id="SM00676">
    <property type="entry name" value="DM10"/>
    <property type="match status" value="1"/>
</dbReference>
<evidence type="ECO:0000256" key="8">
    <source>
        <dbReference type="PROSITE-ProRule" id="PRU00706"/>
    </source>
</evidence>
<dbReference type="RefSeq" id="XP_002509207.1">
    <property type="nucleotide sequence ID" value="XM_002509161.1"/>
</dbReference>
<dbReference type="CDD" id="cd04412">
    <property type="entry name" value="NDPk7B"/>
    <property type="match status" value="1"/>
</dbReference>
<keyword evidence="11" id="KW-1185">Reference proteome</keyword>
<keyword evidence="5" id="KW-0963">Cytoplasm</keyword>
<dbReference type="KEGG" id="mis:MICPUN_92159"/>
<protein>
    <recommendedName>
        <fullName evidence="9">DM10 domain-containing protein</fullName>
    </recommendedName>
</protein>
<comment type="catalytic activity">
    <reaction evidence="2">
        <text>a ribonucleoside 5'-diphosphate + ATP = a ribonucleoside 5'-triphosphate + ADP</text>
        <dbReference type="Rhea" id="RHEA:18113"/>
        <dbReference type="ChEBI" id="CHEBI:30616"/>
        <dbReference type="ChEBI" id="CHEBI:57930"/>
        <dbReference type="ChEBI" id="CHEBI:61557"/>
        <dbReference type="ChEBI" id="CHEBI:456216"/>
        <dbReference type="EC" id="2.7.4.6"/>
    </reaction>
</comment>
<gene>
    <name evidence="10" type="ORF">MICPUN_92159</name>
</gene>
<dbReference type="eggNOG" id="KOG0888">
    <property type="taxonomic scope" value="Eukaryota"/>
</dbReference>
<evidence type="ECO:0000313" key="11">
    <source>
        <dbReference type="Proteomes" id="UP000002009"/>
    </source>
</evidence>
<dbReference type="SUPFAM" id="SSF54919">
    <property type="entry name" value="Nucleoside diphosphate kinase, NDK"/>
    <property type="match status" value="2"/>
</dbReference>
<dbReference type="InterPro" id="IPR034907">
    <property type="entry name" value="NDK-like_dom"/>
</dbReference>
<keyword evidence="6" id="KW-0206">Cytoskeleton</keyword>
<reference evidence="10 11" key="1">
    <citation type="journal article" date="2009" name="Science">
        <title>Green evolution and dynamic adaptations revealed by genomes of the marine picoeukaryotes Micromonas.</title>
        <authorList>
            <person name="Worden A.Z."/>
            <person name="Lee J.H."/>
            <person name="Mock T."/>
            <person name="Rouze P."/>
            <person name="Simmons M.P."/>
            <person name="Aerts A.L."/>
            <person name="Allen A.E."/>
            <person name="Cuvelier M.L."/>
            <person name="Derelle E."/>
            <person name="Everett M.V."/>
            <person name="Foulon E."/>
            <person name="Grimwood J."/>
            <person name="Gundlach H."/>
            <person name="Henrissat B."/>
            <person name="Napoli C."/>
            <person name="McDonald S.M."/>
            <person name="Parker M.S."/>
            <person name="Rombauts S."/>
            <person name="Salamov A."/>
            <person name="Von Dassow P."/>
            <person name="Badger J.H."/>
            <person name="Coutinho P.M."/>
            <person name="Demir E."/>
            <person name="Dubchak I."/>
            <person name="Gentemann C."/>
            <person name="Eikrem W."/>
            <person name="Gready J.E."/>
            <person name="John U."/>
            <person name="Lanier W."/>
            <person name="Lindquist E.A."/>
            <person name="Lucas S."/>
            <person name="Mayer K.F."/>
            <person name="Moreau H."/>
            <person name="Not F."/>
            <person name="Otillar R."/>
            <person name="Panaud O."/>
            <person name="Pangilinan J."/>
            <person name="Paulsen I."/>
            <person name="Piegu B."/>
            <person name="Poliakov A."/>
            <person name="Robbens S."/>
            <person name="Schmutz J."/>
            <person name="Toulza E."/>
            <person name="Wyss T."/>
            <person name="Zelensky A."/>
            <person name="Zhou K."/>
            <person name="Armbrust E.V."/>
            <person name="Bhattacharya D."/>
            <person name="Goodenough U.W."/>
            <person name="Van de Peer Y."/>
            <person name="Grigoriev I.V."/>
        </authorList>
    </citation>
    <scope>NUCLEOTIDE SEQUENCE [LARGE SCALE GENOMIC DNA]</scope>
    <source>
        <strain evidence="11">RCC299 / NOUM17</strain>
    </source>
</reference>